<dbReference type="EMBL" id="CAJVPU010018999">
    <property type="protein sequence ID" value="CAG8669198.1"/>
    <property type="molecule type" value="Genomic_DNA"/>
</dbReference>
<evidence type="ECO:0000313" key="2">
    <source>
        <dbReference type="Proteomes" id="UP000789702"/>
    </source>
</evidence>
<protein>
    <submittedName>
        <fullName evidence="1">12702_t:CDS:1</fullName>
    </submittedName>
</protein>
<proteinExistence type="predicted"/>
<evidence type="ECO:0000313" key="1">
    <source>
        <dbReference type="EMBL" id="CAG8669198.1"/>
    </source>
</evidence>
<comment type="caution">
    <text evidence="1">The sequence shown here is derived from an EMBL/GenBank/DDBJ whole genome shotgun (WGS) entry which is preliminary data.</text>
</comment>
<sequence>ATGPISIAQYMKEVLTSSLSGYYMVGDVFGRQGDFVTSPEISQIFGELMGIWFMTQWQSQGKPDKIQVIELGPGRGTLLYDMLNAMTNFNDCFRSICEVHLIEVSPKLREIQYQKLCSSSRSTFDGLKFFWHDTFNEIPDKWSMIIAHEFFDALPIHLFERASNGWREVMVDIDDTNNSLYNFRLIVAPGPTKASIAFTGSIAYEKFKIGDRIEISPDSMKISKQIAKHIKGNGGTSLIIDYGQDFIQGNTLRAIKRHEFVHPLSDPGQADLSADVNFRYLKESVADLVDVYGPVTQSKFLQSLGIKARLLMLLKNALPAKRKDLISSTERLVHPSAMGEIYKVLAFVPKGSLEVPVAFEKSND</sequence>
<gene>
    <name evidence="1" type="ORF">DHETER_LOCUS10104</name>
</gene>
<name>A0ACA9NQ59_9GLOM</name>
<feature type="non-terminal residue" evidence="1">
    <location>
        <position position="1"/>
    </location>
</feature>
<dbReference type="Proteomes" id="UP000789702">
    <property type="component" value="Unassembled WGS sequence"/>
</dbReference>
<accession>A0ACA9NQ59</accession>
<reference evidence="1" key="1">
    <citation type="submission" date="2021-06" db="EMBL/GenBank/DDBJ databases">
        <authorList>
            <person name="Kallberg Y."/>
            <person name="Tangrot J."/>
            <person name="Rosling A."/>
        </authorList>
    </citation>
    <scope>NUCLEOTIDE SEQUENCE</scope>
    <source>
        <strain evidence="1">IL203A</strain>
    </source>
</reference>
<organism evidence="1 2">
    <name type="scientific">Dentiscutata heterogama</name>
    <dbReference type="NCBI Taxonomy" id="1316150"/>
    <lineage>
        <taxon>Eukaryota</taxon>
        <taxon>Fungi</taxon>
        <taxon>Fungi incertae sedis</taxon>
        <taxon>Mucoromycota</taxon>
        <taxon>Glomeromycotina</taxon>
        <taxon>Glomeromycetes</taxon>
        <taxon>Diversisporales</taxon>
        <taxon>Gigasporaceae</taxon>
        <taxon>Dentiscutata</taxon>
    </lineage>
</organism>
<keyword evidence="2" id="KW-1185">Reference proteome</keyword>